<comment type="caution">
    <text evidence="2">The sequence shown here is derived from an EMBL/GenBank/DDBJ whole genome shotgun (WGS) entry which is preliminary data.</text>
</comment>
<evidence type="ECO:0000313" key="2">
    <source>
        <dbReference type="EMBL" id="MRX72053.1"/>
    </source>
</evidence>
<proteinExistence type="predicted"/>
<evidence type="ECO:0000256" key="1">
    <source>
        <dbReference type="SAM" id="MobiDB-lite"/>
    </source>
</evidence>
<sequence>MRRRLRKKGFEERMEANRQMILKDEPALEEIYERIEQKHLRADEPSFSNKREQLNRQEKHFTARS</sequence>
<dbReference type="EMBL" id="WKKI01000010">
    <property type="protein sequence ID" value="MRX72053.1"/>
    <property type="molecule type" value="Genomic_DNA"/>
</dbReference>
<accession>A0A7X2LYP3</accession>
<evidence type="ECO:0000313" key="3">
    <source>
        <dbReference type="Proteomes" id="UP000448867"/>
    </source>
</evidence>
<organism evidence="2 3">
    <name type="scientific">Metabacillus lacus</name>
    <dbReference type="NCBI Taxonomy" id="1983721"/>
    <lineage>
        <taxon>Bacteria</taxon>
        <taxon>Bacillati</taxon>
        <taxon>Bacillota</taxon>
        <taxon>Bacilli</taxon>
        <taxon>Bacillales</taxon>
        <taxon>Bacillaceae</taxon>
        <taxon>Metabacillus</taxon>
    </lineage>
</organism>
<dbReference type="InterPro" id="IPR025004">
    <property type="entry name" value="SenN/SenS"/>
</dbReference>
<dbReference type="Pfam" id="PF13040">
    <property type="entry name" value="Fur_reg_FbpB"/>
    <property type="match status" value="1"/>
</dbReference>
<feature type="region of interest" description="Disordered" evidence="1">
    <location>
        <begin position="42"/>
        <end position="65"/>
    </location>
</feature>
<dbReference type="AlphaFoldDB" id="A0A7X2LYP3"/>
<name>A0A7X2LYP3_9BACI</name>
<keyword evidence="3" id="KW-1185">Reference proteome</keyword>
<dbReference type="Proteomes" id="UP000448867">
    <property type="component" value="Unassembled WGS sequence"/>
</dbReference>
<protein>
    <submittedName>
        <fullName evidence="2">FbpB family small basic protein</fullName>
    </submittedName>
</protein>
<reference evidence="2 3" key="1">
    <citation type="submission" date="2019-11" db="EMBL/GenBank/DDBJ databases">
        <title>Bacillus lacus genome.</title>
        <authorList>
            <person name="Allen C.J."/>
            <person name="Newman J.D."/>
        </authorList>
    </citation>
    <scope>NUCLEOTIDE SEQUENCE [LARGE SCALE GENOMIC DNA]</scope>
    <source>
        <strain evidence="2 3">KCTC 33946</strain>
    </source>
</reference>
<dbReference type="RefSeq" id="WP_154307188.1">
    <property type="nucleotide sequence ID" value="NZ_WKKI01000010.1"/>
</dbReference>
<gene>
    <name evidence="2" type="ORF">GJU40_07690</name>
</gene>